<feature type="domain" description="SMB" evidence="5">
    <location>
        <begin position="122"/>
        <end position="167"/>
    </location>
</feature>
<evidence type="ECO:0000256" key="3">
    <source>
        <dbReference type="SAM" id="Phobius"/>
    </source>
</evidence>
<feature type="region of interest" description="Disordered" evidence="2">
    <location>
        <begin position="544"/>
        <end position="564"/>
    </location>
</feature>
<dbReference type="InterPro" id="IPR036024">
    <property type="entry name" value="Somatomedin_B-like_dom_sf"/>
</dbReference>
<feature type="chain" id="PRO_5043752610" description="SMB domain-containing protein" evidence="4">
    <location>
        <begin position="21"/>
        <end position="664"/>
    </location>
</feature>
<comment type="caution">
    <text evidence="6">The sequence shown here is derived from an EMBL/GenBank/DDBJ whole genome shotgun (WGS) entry which is preliminary data.</text>
</comment>
<keyword evidence="3" id="KW-1133">Transmembrane helix</keyword>
<reference evidence="6 7" key="1">
    <citation type="journal article" date="2021" name="Elife">
        <title>Chloroplast acquisition without the gene transfer in kleptoplastic sea slugs, Plakobranchus ocellatus.</title>
        <authorList>
            <person name="Maeda T."/>
            <person name="Takahashi S."/>
            <person name="Yoshida T."/>
            <person name="Shimamura S."/>
            <person name="Takaki Y."/>
            <person name="Nagai Y."/>
            <person name="Toyoda A."/>
            <person name="Suzuki Y."/>
            <person name="Arimoto A."/>
            <person name="Ishii H."/>
            <person name="Satoh N."/>
            <person name="Nishiyama T."/>
            <person name="Hasebe M."/>
            <person name="Maruyama T."/>
            <person name="Minagawa J."/>
            <person name="Obokata J."/>
            <person name="Shigenobu S."/>
        </authorList>
    </citation>
    <scope>NUCLEOTIDE SEQUENCE [LARGE SCALE GENOMIC DNA]</scope>
</reference>
<evidence type="ECO:0000256" key="2">
    <source>
        <dbReference type="SAM" id="MobiDB-lite"/>
    </source>
</evidence>
<feature type="transmembrane region" description="Helical" evidence="3">
    <location>
        <begin position="644"/>
        <end position="663"/>
    </location>
</feature>
<sequence>MGRFLSCIILKISCIFLICGKTVTDFATAKFVLSDNILNKEQTRKNISEIEEMQFSNSVSRKSVTVDMSSIYTSINSLASSTLDFTIPYQKDGCPDIATNFAYKNNLCEAEDSASYMQFAKARYSCVNRCGHKTIYGESVPECGCDQNCVIHGDCCRDMAFVCPKTYAKGMDIYVELGNMTSLCVDTNYRIFARHPSLFERTIDAEITTIKRQESLVYGIPQQKPLPLQPRTLEEYFKTEFKHLRVADHFREVIFMNLLTFLIFRHDKSSPYFLPRISFLNCESSPFPSSRNVRVAQILKWCRVKDVEDARTPFHRSCSLLQLISCWCDNDFLYRDHLHNVCLGQDPSVFKLSKQMLWNYQIQTFYNPSKESQCKLHISHESARFTSKAPRYMNQTADIQMTITPVFMQQRGNSDPIGDEWNFGNDEDAISRNFDYVVELTSTIEKRFHCSRLKNFLSECVLEECARGALLATDSRSQWQIGGRLCILPVLATVSQPGSSSVVPLCNCMRVVNALSDLHLWDAKLKVSEDKKCMIELKNLPPEIRPSSNAAEEDAEQEQKDKKPYSLMKLAKRQQPTLQHDIQTLLYQTASYCPGHESRYPFHVCFSPSEIESESKVCLQLSALGEDNSASCGVRSASLFRRKIILHAIAIYLCILFTTIFFTV</sequence>
<dbReference type="PROSITE" id="PS50958">
    <property type="entry name" value="SMB_2"/>
    <property type="match status" value="1"/>
</dbReference>
<dbReference type="SUPFAM" id="SSF90188">
    <property type="entry name" value="Somatomedin B domain"/>
    <property type="match status" value="1"/>
</dbReference>
<evidence type="ECO:0000259" key="5">
    <source>
        <dbReference type="PROSITE" id="PS50958"/>
    </source>
</evidence>
<dbReference type="Pfam" id="PF01033">
    <property type="entry name" value="Somatomedin_B"/>
    <property type="match status" value="1"/>
</dbReference>
<protein>
    <recommendedName>
        <fullName evidence="5">SMB domain-containing protein</fullName>
    </recommendedName>
</protein>
<evidence type="ECO:0000256" key="4">
    <source>
        <dbReference type="SAM" id="SignalP"/>
    </source>
</evidence>
<dbReference type="Gene3D" id="4.10.410.20">
    <property type="match status" value="1"/>
</dbReference>
<evidence type="ECO:0000313" key="6">
    <source>
        <dbReference type="EMBL" id="GFO12101.1"/>
    </source>
</evidence>
<keyword evidence="3" id="KW-0472">Membrane</keyword>
<keyword evidence="1" id="KW-1015">Disulfide bond</keyword>
<organism evidence="6 7">
    <name type="scientific">Plakobranchus ocellatus</name>
    <dbReference type="NCBI Taxonomy" id="259542"/>
    <lineage>
        <taxon>Eukaryota</taxon>
        <taxon>Metazoa</taxon>
        <taxon>Spiralia</taxon>
        <taxon>Lophotrochozoa</taxon>
        <taxon>Mollusca</taxon>
        <taxon>Gastropoda</taxon>
        <taxon>Heterobranchia</taxon>
        <taxon>Euthyneura</taxon>
        <taxon>Panpulmonata</taxon>
        <taxon>Sacoglossa</taxon>
        <taxon>Placobranchoidea</taxon>
        <taxon>Plakobranchidae</taxon>
        <taxon>Plakobranchus</taxon>
    </lineage>
</organism>
<keyword evidence="3" id="KW-0812">Transmembrane</keyword>
<keyword evidence="7" id="KW-1185">Reference proteome</keyword>
<evidence type="ECO:0000256" key="1">
    <source>
        <dbReference type="ARBA" id="ARBA00023157"/>
    </source>
</evidence>
<dbReference type="AlphaFoldDB" id="A0AAV4ALR1"/>
<dbReference type="InterPro" id="IPR001212">
    <property type="entry name" value="Somatomedin_B_dom"/>
</dbReference>
<dbReference type="EMBL" id="BLXT01004371">
    <property type="protein sequence ID" value="GFO12101.1"/>
    <property type="molecule type" value="Genomic_DNA"/>
</dbReference>
<dbReference type="Proteomes" id="UP000735302">
    <property type="component" value="Unassembled WGS sequence"/>
</dbReference>
<name>A0AAV4ALR1_9GAST</name>
<proteinExistence type="predicted"/>
<gene>
    <name evidence="6" type="ORF">PoB_003860600</name>
</gene>
<evidence type="ECO:0000313" key="7">
    <source>
        <dbReference type="Proteomes" id="UP000735302"/>
    </source>
</evidence>
<keyword evidence="4" id="KW-0732">Signal</keyword>
<accession>A0AAV4ALR1</accession>
<feature type="signal peptide" evidence="4">
    <location>
        <begin position="1"/>
        <end position="20"/>
    </location>
</feature>